<protein>
    <recommendedName>
        <fullName evidence="5">DUF4334 domain-containing protein</fullName>
    </recommendedName>
</protein>
<proteinExistence type="predicted"/>
<evidence type="ECO:0000313" key="4">
    <source>
        <dbReference type="Proteomes" id="UP000321424"/>
    </source>
</evidence>
<gene>
    <name evidence="3" type="ORF">NN4_66020</name>
</gene>
<dbReference type="Gene3D" id="2.40.128.580">
    <property type="entry name" value="GXWXG domain"/>
    <property type="match status" value="1"/>
</dbReference>
<sequence length="186" mass="20427">MADTNGTAAAALAALRAHRCTPEQASALFDSLPAVSFDEITTGRWQGDELDTGHPFAGVLVASGWYGKQFDDADTVHPLLFAADGVVFPVDPRRVPLGLAGRVPMAGVRAGKKMLGYLRFAFQTHRPTARLRNVEYRGVLSAAMIYDHLPIIDHFRRVDAHTLLGVMDMRGLAEPYFFILWQESTS</sequence>
<dbReference type="EMBL" id="BJXA01000062">
    <property type="protein sequence ID" value="GEM42083.1"/>
    <property type="molecule type" value="Genomic_DNA"/>
</dbReference>
<feature type="domain" description="GXWXG" evidence="1">
    <location>
        <begin position="27"/>
        <end position="83"/>
    </location>
</feature>
<dbReference type="OrthoDB" id="8905397at2"/>
<dbReference type="InterPro" id="IPR025951">
    <property type="entry name" value="GXWXG_dom"/>
</dbReference>
<reference evidence="3 4" key="1">
    <citation type="submission" date="2019-07" db="EMBL/GenBank/DDBJ databases">
        <title>Whole genome shotgun sequence of Nocardia ninae NBRC 108245.</title>
        <authorList>
            <person name="Hosoyama A."/>
            <person name="Uohara A."/>
            <person name="Ohji S."/>
            <person name="Ichikawa N."/>
        </authorList>
    </citation>
    <scope>NUCLEOTIDE SEQUENCE [LARGE SCALE GENOMIC DNA]</scope>
    <source>
        <strain evidence="3 4">NBRC 108245</strain>
    </source>
</reference>
<dbReference type="InterPro" id="IPR025568">
    <property type="entry name" value="DUF4334"/>
</dbReference>
<name>A0A511MN79_9NOCA</name>
<keyword evidence="4" id="KW-1185">Reference proteome</keyword>
<dbReference type="AlphaFoldDB" id="A0A511MN79"/>
<dbReference type="Proteomes" id="UP000321424">
    <property type="component" value="Unassembled WGS sequence"/>
</dbReference>
<evidence type="ECO:0000259" key="2">
    <source>
        <dbReference type="Pfam" id="PF14232"/>
    </source>
</evidence>
<accession>A0A511MN79</accession>
<organism evidence="3 4">
    <name type="scientific">Nocardia ninae NBRC 108245</name>
    <dbReference type="NCBI Taxonomy" id="1210091"/>
    <lineage>
        <taxon>Bacteria</taxon>
        <taxon>Bacillati</taxon>
        <taxon>Actinomycetota</taxon>
        <taxon>Actinomycetes</taxon>
        <taxon>Mycobacteriales</taxon>
        <taxon>Nocardiaceae</taxon>
        <taxon>Nocardia</taxon>
    </lineage>
</organism>
<evidence type="ECO:0008006" key="5">
    <source>
        <dbReference type="Google" id="ProtNLM"/>
    </source>
</evidence>
<evidence type="ECO:0000259" key="1">
    <source>
        <dbReference type="Pfam" id="PF14231"/>
    </source>
</evidence>
<comment type="caution">
    <text evidence="3">The sequence shown here is derived from an EMBL/GenBank/DDBJ whole genome shotgun (WGS) entry which is preliminary data.</text>
</comment>
<dbReference type="Pfam" id="PF14232">
    <property type="entry name" value="DUF4334"/>
    <property type="match status" value="1"/>
</dbReference>
<feature type="domain" description="DUF4334" evidence="2">
    <location>
        <begin position="128"/>
        <end position="180"/>
    </location>
</feature>
<evidence type="ECO:0000313" key="3">
    <source>
        <dbReference type="EMBL" id="GEM42083.1"/>
    </source>
</evidence>
<dbReference type="Pfam" id="PF14231">
    <property type="entry name" value="GXWXG"/>
    <property type="match status" value="1"/>
</dbReference>
<dbReference type="RefSeq" id="WP_147139444.1">
    <property type="nucleotide sequence ID" value="NZ_BJXA01000062.1"/>
</dbReference>